<accession>A0A7X0J8G0</accession>
<evidence type="ECO:0008006" key="4">
    <source>
        <dbReference type="Google" id="ProtNLM"/>
    </source>
</evidence>
<evidence type="ECO:0000256" key="1">
    <source>
        <dbReference type="SAM" id="SignalP"/>
    </source>
</evidence>
<dbReference type="AlphaFoldDB" id="A0A7X0J8G0"/>
<dbReference type="EMBL" id="JACHCC010000023">
    <property type="protein sequence ID" value="MBB6503039.1"/>
    <property type="molecule type" value="Genomic_DNA"/>
</dbReference>
<evidence type="ECO:0000313" key="3">
    <source>
        <dbReference type="Proteomes" id="UP000521017"/>
    </source>
</evidence>
<feature type="chain" id="PRO_5030759403" description="Peptidylprolyl isomerase" evidence="1">
    <location>
        <begin position="20"/>
        <end position="120"/>
    </location>
</feature>
<feature type="signal peptide" evidence="1">
    <location>
        <begin position="1"/>
        <end position="19"/>
    </location>
</feature>
<evidence type="ECO:0000313" key="2">
    <source>
        <dbReference type="EMBL" id="MBB6503039.1"/>
    </source>
</evidence>
<keyword evidence="1" id="KW-0732">Signal</keyword>
<organism evidence="2 3">
    <name type="scientific">Pedobacter cryoconitis</name>
    <dbReference type="NCBI Taxonomy" id="188932"/>
    <lineage>
        <taxon>Bacteria</taxon>
        <taxon>Pseudomonadati</taxon>
        <taxon>Bacteroidota</taxon>
        <taxon>Sphingobacteriia</taxon>
        <taxon>Sphingobacteriales</taxon>
        <taxon>Sphingobacteriaceae</taxon>
        <taxon>Pedobacter</taxon>
    </lineage>
</organism>
<protein>
    <recommendedName>
        <fullName evidence="4">Peptidylprolyl isomerase</fullName>
    </recommendedName>
</protein>
<sequence length="120" mass="13676">MKIKLINMVLVLSALSGFAQTPESELSDSLVGNKQEVLNKYIPIVNGGLKYSAYQIPVDVFVSKINDFKAKMNTQIDSERKNQSLKDLKRKDVDLYINEIVKAYRSRYGTDSLSYETYLD</sequence>
<dbReference type="Proteomes" id="UP000521017">
    <property type="component" value="Unassembled WGS sequence"/>
</dbReference>
<dbReference type="RefSeq" id="WP_184629274.1">
    <property type="nucleotide sequence ID" value="NZ_JACHCC010000023.1"/>
</dbReference>
<comment type="caution">
    <text evidence="2">The sequence shown here is derived from an EMBL/GenBank/DDBJ whole genome shotgun (WGS) entry which is preliminary data.</text>
</comment>
<gene>
    <name evidence="2" type="ORF">HDF25_005229</name>
</gene>
<reference evidence="2 3" key="1">
    <citation type="submission" date="2020-08" db="EMBL/GenBank/DDBJ databases">
        <title>Genomic Encyclopedia of Type Strains, Phase IV (KMG-V): Genome sequencing to study the core and pangenomes of soil and plant-associated prokaryotes.</title>
        <authorList>
            <person name="Whitman W."/>
        </authorList>
    </citation>
    <scope>NUCLEOTIDE SEQUENCE [LARGE SCALE GENOMIC DNA]</scope>
    <source>
        <strain evidence="2 3">M2T3</strain>
    </source>
</reference>
<name>A0A7X0J8G0_9SPHI</name>
<proteinExistence type="predicted"/>